<dbReference type="OrthoDB" id="269173at2759"/>
<dbReference type="Proteomes" id="UP000194236">
    <property type="component" value="Unassembled WGS sequence"/>
</dbReference>
<evidence type="ECO:0000256" key="1">
    <source>
        <dbReference type="SAM" id="Phobius"/>
    </source>
</evidence>
<keyword evidence="1" id="KW-0812">Transmembrane</keyword>
<keyword evidence="1" id="KW-0472">Membrane</keyword>
<protein>
    <submittedName>
        <fullName evidence="2">DUF423 domain containing protein</fullName>
    </submittedName>
</protein>
<feature type="transmembrane region" description="Helical" evidence="1">
    <location>
        <begin position="53"/>
        <end position="77"/>
    </location>
</feature>
<dbReference type="EMBL" id="MUJZ01060139">
    <property type="protein sequence ID" value="OTF71606.1"/>
    <property type="molecule type" value="Genomic_DNA"/>
</dbReference>
<keyword evidence="3" id="KW-1185">Reference proteome</keyword>
<evidence type="ECO:0000313" key="2">
    <source>
        <dbReference type="EMBL" id="OTF71606.1"/>
    </source>
</evidence>
<dbReference type="AlphaFoldDB" id="A0A1Y3AVX1"/>
<evidence type="ECO:0000313" key="3">
    <source>
        <dbReference type="Proteomes" id="UP000194236"/>
    </source>
</evidence>
<comment type="caution">
    <text evidence="2">The sequence shown here is derived from an EMBL/GenBank/DDBJ whole genome shotgun (WGS) entry which is preliminary data.</text>
</comment>
<name>A0A1Y3AVX1_EURMA</name>
<sequence length="79" mass="8758">MSFIQSYIPKDLLYNCFSYLNYSSQKMATQPSTPKLDFQLIAQHYSSSPWVKIAAICGASAVVLGAYGAHGLSYIFLKL</sequence>
<keyword evidence="1" id="KW-1133">Transmembrane helix</keyword>
<organism evidence="2 3">
    <name type="scientific">Euroglyphus maynei</name>
    <name type="common">Mayne's house dust mite</name>
    <dbReference type="NCBI Taxonomy" id="6958"/>
    <lineage>
        <taxon>Eukaryota</taxon>
        <taxon>Metazoa</taxon>
        <taxon>Ecdysozoa</taxon>
        <taxon>Arthropoda</taxon>
        <taxon>Chelicerata</taxon>
        <taxon>Arachnida</taxon>
        <taxon>Acari</taxon>
        <taxon>Acariformes</taxon>
        <taxon>Sarcoptiformes</taxon>
        <taxon>Astigmata</taxon>
        <taxon>Psoroptidia</taxon>
        <taxon>Analgoidea</taxon>
        <taxon>Pyroglyphidae</taxon>
        <taxon>Pyroglyphinae</taxon>
        <taxon>Euroglyphus</taxon>
    </lineage>
</organism>
<proteinExistence type="predicted"/>
<reference evidence="2 3" key="1">
    <citation type="submission" date="2017-03" db="EMBL/GenBank/DDBJ databases">
        <title>Genome Survey of Euroglyphus maynei.</title>
        <authorList>
            <person name="Arlian L.G."/>
            <person name="Morgan M.S."/>
            <person name="Rider S.D."/>
        </authorList>
    </citation>
    <scope>NUCLEOTIDE SEQUENCE [LARGE SCALE GENOMIC DNA]</scope>
    <source>
        <strain evidence="2">Arlian Lab</strain>
        <tissue evidence="2">Whole body</tissue>
    </source>
</reference>
<accession>A0A1Y3AVX1</accession>
<gene>
    <name evidence="2" type="ORF">BLA29_015208</name>
</gene>